<protein>
    <recommendedName>
        <fullName evidence="2">UBX domain-containing protein</fullName>
    </recommendedName>
</protein>
<dbReference type="PANTHER" id="PTHR46467">
    <property type="entry name" value="TETHER CONTAINING UBX DOMAIN FOR GLUT4"/>
    <property type="match status" value="1"/>
</dbReference>
<dbReference type="InterPro" id="IPR001012">
    <property type="entry name" value="UBX_dom"/>
</dbReference>
<comment type="caution">
    <text evidence="3">The sequence shown here is derived from an EMBL/GenBank/DDBJ whole genome shotgun (WGS) entry which is preliminary data.</text>
</comment>
<dbReference type="PROSITE" id="PS50033">
    <property type="entry name" value="UBX"/>
    <property type="match status" value="1"/>
</dbReference>
<dbReference type="Gene3D" id="3.10.20.90">
    <property type="entry name" value="Phosphatidylinositol 3-kinase Catalytic Subunit, Chain A, domain 1"/>
    <property type="match status" value="1"/>
</dbReference>
<evidence type="ECO:0000256" key="1">
    <source>
        <dbReference type="SAM" id="MobiDB-lite"/>
    </source>
</evidence>
<proteinExistence type="predicted"/>
<dbReference type="PANTHER" id="PTHR46467:SF1">
    <property type="entry name" value="TETHER CONTAINING UBX DOMAIN FOR GLUT4"/>
    <property type="match status" value="1"/>
</dbReference>
<sequence>MSESQSNITPPVGVPIESGSKENQEKEQSVPSQSQSESQSTAPAFKVWKPSNFVSRPPPPPPDEYFTPTASDLKLAQSQLSARTQAFTNAPLQLRATREAAEKQKKERYPYTTIRIRFTDRTQLEKVFPSTDKIKSVYAFVRNSLREDAKPIKFVLYEPPRRELKVSDTKVRDLTLADLHLAPSAVLLLRFEDEKLNGSTVPAPLASSVLELAQDLPPPPSPEDVVTPAKTEQTKSNNPLSGLTSGGLEKKVPKWLKLGKK</sequence>
<dbReference type="EMBL" id="JBANRG010000024">
    <property type="protein sequence ID" value="KAK7454560.1"/>
    <property type="molecule type" value="Genomic_DNA"/>
</dbReference>
<dbReference type="SUPFAM" id="SSF54236">
    <property type="entry name" value="Ubiquitin-like"/>
    <property type="match status" value="1"/>
</dbReference>
<feature type="compositionally biased region" description="Basic and acidic residues" evidence="1">
    <location>
        <begin position="19"/>
        <end position="28"/>
    </location>
</feature>
<dbReference type="InterPro" id="IPR029071">
    <property type="entry name" value="Ubiquitin-like_domsf"/>
</dbReference>
<evidence type="ECO:0000313" key="3">
    <source>
        <dbReference type="EMBL" id="KAK7454560.1"/>
    </source>
</evidence>
<dbReference type="SMART" id="SM00166">
    <property type="entry name" value="UBX"/>
    <property type="match status" value="1"/>
</dbReference>
<name>A0ABR1JBR5_9AGAR</name>
<reference evidence="3 4" key="1">
    <citation type="submission" date="2024-01" db="EMBL/GenBank/DDBJ databases">
        <title>A draft genome for the cacao thread blight pathogen Marasmiellus scandens.</title>
        <authorList>
            <person name="Baruah I.K."/>
            <person name="Leung J."/>
            <person name="Bukari Y."/>
            <person name="Amoako-Attah I."/>
            <person name="Meinhardt L.W."/>
            <person name="Bailey B.A."/>
            <person name="Cohen S.P."/>
        </authorList>
    </citation>
    <scope>NUCLEOTIDE SEQUENCE [LARGE SCALE GENOMIC DNA]</scope>
    <source>
        <strain evidence="3 4">GH-19</strain>
    </source>
</reference>
<feature type="domain" description="UBX" evidence="2">
    <location>
        <begin position="107"/>
        <end position="189"/>
    </location>
</feature>
<organism evidence="3 4">
    <name type="scientific">Marasmiellus scandens</name>
    <dbReference type="NCBI Taxonomy" id="2682957"/>
    <lineage>
        <taxon>Eukaryota</taxon>
        <taxon>Fungi</taxon>
        <taxon>Dikarya</taxon>
        <taxon>Basidiomycota</taxon>
        <taxon>Agaricomycotina</taxon>
        <taxon>Agaricomycetes</taxon>
        <taxon>Agaricomycetidae</taxon>
        <taxon>Agaricales</taxon>
        <taxon>Marasmiineae</taxon>
        <taxon>Omphalotaceae</taxon>
        <taxon>Marasmiellus</taxon>
    </lineage>
</organism>
<feature type="region of interest" description="Disordered" evidence="1">
    <location>
        <begin position="1"/>
        <end position="69"/>
    </location>
</feature>
<keyword evidence="4" id="KW-1185">Reference proteome</keyword>
<feature type="region of interest" description="Disordered" evidence="1">
    <location>
        <begin position="213"/>
        <end position="261"/>
    </location>
</feature>
<dbReference type="Proteomes" id="UP001498398">
    <property type="component" value="Unassembled WGS sequence"/>
</dbReference>
<evidence type="ECO:0000259" key="2">
    <source>
        <dbReference type="PROSITE" id="PS50033"/>
    </source>
</evidence>
<evidence type="ECO:0000313" key="4">
    <source>
        <dbReference type="Proteomes" id="UP001498398"/>
    </source>
</evidence>
<feature type="compositionally biased region" description="Low complexity" evidence="1">
    <location>
        <begin position="29"/>
        <end position="40"/>
    </location>
</feature>
<accession>A0ABR1JBR5</accession>
<feature type="compositionally biased region" description="Polar residues" evidence="1">
    <location>
        <begin position="230"/>
        <end position="243"/>
    </location>
</feature>
<gene>
    <name evidence="3" type="ORF">VKT23_011312</name>
</gene>
<dbReference type="Pfam" id="PF00789">
    <property type="entry name" value="UBX"/>
    <property type="match status" value="1"/>
</dbReference>